<protein>
    <recommendedName>
        <fullName evidence="4">Nuclear pore complex protein Nup98-Nup96</fullName>
    </recommendedName>
</protein>
<dbReference type="GO" id="GO:0003723">
    <property type="term" value="F:RNA binding"/>
    <property type="evidence" value="ECO:0007669"/>
    <property type="project" value="TreeGrafter"/>
</dbReference>
<dbReference type="Gene3D" id="1.25.40.690">
    <property type="match status" value="1"/>
</dbReference>
<dbReference type="Gene3D" id="3.30.1610.10">
    <property type="entry name" value="Peptidase S59, nucleoporin"/>
    <property type="match status" value="1"/>
</dbReference>
<name>A0A914KKQ4_MELIC</name>
<dbReference type="Pfam" id="PF13634">
    <property type="entry name" value="Nucleoporin_FG"/>
    <property type="match status" value="4"/>
</dbReference>
<dbReference type="Pfam" id="PF04096">
    <property type="entry name" value="Nucleoporin2"/>
    <property type="match status" value="1"/>
</dbReference>
<evidence type="ECO:0000313" key="15">
    <source>
        <dbReference type="WBParaSite" id="Minc3s00034g02016"/>
    </source>
</evidence>
<dbReference type="InterPro" id="IPR021967">
    <property type="entry name" value="Nup98_C"/>
</dbReference>
<dbReference type="GO" id="GO:0006405">
    <property type="term" value="P:RNA export from nucleus"/>
    <property type="evidence" value="ECO:0007669"/>
    <property type="project" value="TreeGrafter"/>
</dbReference>
<keyword evidence="9" id="KW-0811">Translocation</keyword>
<dbReference type="Proteomes" id="UP000887563">
    <property type="component" value="Unplaced"/>
</dbReference>
<dbReference type="GO" id="GO:0031965">
    <property type="term" value="C:nuclear membrane"/>
    <property type="evidence" value="ECO:0007669"/>
    <property type="project" value="UniProtKB-SubCell"/>
</dbReference>
<dbReference type="GO" id="GO:0017056">
    <property type="term" value="F:structural constituent of nuclear pore"/>
    <property type="evidence" value="ECO:0007669"/>
    <property type="project" value="InterPro"/>
</dbReference>
<evidence type="ECO:0000259" key="13">
    <source>
        <dbReference type="PROSITE" id="PS51434"/>
    </source>
</evidence>
<keyword evidence="6" id="KW-0068">Autocatalytic cleavage</keyword>
<sequence>MMNTFPSTTTSSSLFGAQPTTSTSLFGAKPGNSLFGTNPSTQTGNLFGSQPSTGFGSTAGVGILGANKPAVSAFGQVSQSIPFGQQPQQTLFNPASSVPPAFGATTTTASIFGTNNNASSFGGFGQQQPQQIGGSLFGSPKPVQPSFGSFGGNQQPTQAFGSGLFGQANTSVQKPSLSLFGSGGQASYQPSVFSTAKFTPPSATDTMQLKGSQQQVQTKQMCISAMKEYEAKSLEEIRCNDYIGGRKVNTSGAPTNFAQSQGGVLFSKPGTGLFSTVTTTTPTTSSSLFGAQPTTSTSLFGAKPANSLFGTNPSTQTGNLFGSQPSTGFGSTAGVGILGANKPAVSAFGQVSQSIPFGQQPQQPLFNSASSVPPAFGATTTTASIFGTNNNASSFGGFGQQQPQQIGGSLFGSPKPVQPSFGSFGGNQQPTQAFGGGLFGQANTSVQKPSLSLFGSGGQASYQPSVFSTANTQQSPTLIGSNLNTAAFQKEIIESQLSSLPYGDSPLLKVSTSPRKSAQDIISLSRQIAFGTKDGQQKSSTTTSSQNSFLADLSIVSTISKGTNTYDKENSIAETLFDTSLSYKPLIILPSVGFGAALGLRHEPKLTKSFASEKSFISGKSTSLHLSFAEDDTKRIKSLDMSVVFEPSPNEDNSFITDKSSQVNSVVVPLQLSPSMESERPTIEEIQSPPVSLASKEVIQQQNKQQQQQSIPQSIQQPQQKKFKIKLSRPEYYSNPLIEDLEALFDSKGICKIEGGLTIGRLGYGSVFWRGPIELQEPLDLDEIVHFRNKEVIVYPDESKKPEIGYGLNKPAEVSLENVWPIDPKTKMPIKDSDELIRMNFKGKLERLCARMDSNFVDYQPCRGVWIFQVEHFSKYGFHDEDDDEDIIAIQQMDVDKIHSANLQNLIQKAKVPLREIQKTFDGNNKNNKREYLQQQTKRFDDNKGDFVGEFNEEDSKLFQEQIIRKKLRFDDTLFDSSKLLNIVTNKEQQQGQIYFQKSKLVERSPKYIYQGLDSQNLSKSFLKKCGINFLLPSCKIGFSQDLVFASIPPSTHLNAVNIYQTRVIVPTVKNFFLQYIRQNNLNLQKSLENLELTQLVKFDPPSPILSYLDKYLTESFVNGKDLNKSFNGICKILLMDLKTIEDKISQRILMGDWLCEQLSIEDNNNTNNKKPFLKIFKFLINGQIEKAAEYAKEQNLFNLALLLSLYKCPSVGLVRNMVAKQLSISFKQNNVDKDYIKILQLLSGEFKNCGEYNNFGGGGNGCLEGLNWLQILGILIWYHASPTTTMIECLDILQELYLRHFRTSPRRHPHINERFFWPNKEDKQIRSPKKQYIL</sequence>
<dbReference type="PROSITE" id="PS51434">
    <property type="entry name" value="NUP_C"/>
    <property type="match status" value="1"/>
</dbReference>
<keyword evidence="8" id="KW-0653">Protein transport</keyword>
<dbReference type="InterPro" id="IPR025574">
    <property type="entry name" value="Nucleoporin_FG_rpt"/>
</dbReference>
<keyword evidence="11" id="KW-0539">Nucleus</keyword>
<evidence type="ECO:0000256" key="1">
    <source>
        <dbReference type="ARBA" id="ARBA00004567"/>
    </source>
</evidence>
<evidence type="ECO:0000256" key="3">
    <source>
        <dbReference type="ARBA" id="ARBA00008926"/>
    </source>
</evidence>
<dbReference type="GO" id="GO:0000973">
    <property type="term" value="P:post-transcriptional tethering of RNA polymerase II gene DNA at nuclear periphery"/>
    <property type="evidence" value="ECO:0007669"/>
    <property type="project" value="TreeGrafter"/>
</dbReference>
<feature type="compositionally biased region" description="Low complexity" evidence="12">
    <location>
        <begin position="699"/>
        <end position="717"/>
    </location>
</feature>
<proteinExistence type="inferred from homology"/>
<dbReference type="PANTHER" id="PTHR23198:SF6">
    <property type="entry name" value="NUCLEAR PORE COMPLEX PROTEIN NUP98-NUP96"/>
    <property type="match status" value="1"/>
</dbReference>
<comment type="subcellular location">
    <subcellularLocation>
        <location evidence="2">Nucleus membrane</location>
        <topology evidence="2">Peripheral membrane protein</topology>
        <orientation evidence="2">Nucleoplasmic side</orientation>
    </subcellularLocation>
    <subcellularLocation>
        <location evidence="1">Nucleus</location>
        <location evidence="1">Nuclear pore complex</location>
    </subcellularLocation>
</comment>
<dbReference type="PANTHER" id="PTHR23198">
    <property type="entry name" value="NUCLEOPORIN"/>
    <property type="match status" value="1"/>
</dbReference>
<evidence type="ECO:0000256" key="10">
    <source>
        <dbReference type="ARBA" id="ARBA00023132"/>
    </source>
</evidence>
<dbReference type="GO" id="GO:0008139">
    <property type="term" value="F:nuclear localization sequence binding"/>
    <property type="evidence" value="ECO:0007669"/>
    <property type="project" value="TreeGrafter"/>
</dbReference>
<evidence type="ECO:0000256" key="7">
    <source>
        <dbReference type="ARBA" id="ARBA00022816"/>
    </source>
</evidence>
<keyword evidence="10" id="KW-0906">Nuclear pore complex</keyword>
<feature type="domain" description="Peptidase S59" evidence="13">
    <location>
        <begin position="729"/>
        <end position="873"/>
    </location>
</feature>
<evidence type="ECO:0000256" key="9">
    <source>
        <dbReference type="ARBA" id="ARBA00023010"/>
    </source>
</evidence>
<dbReference type="Pfam" id="PF21240">
    <property type="entry name" value="Nup98_GLEBS"/>
    <property type="match status" value="1"/>
</dbReference>
<evidence type="ECO:0000256" key="12">
    <source>
        <dbReference type="SAM" id="MobiDB-lite"/>
    </source>
</evidence>
<dbReference type="GO" id="GO:0006606">
    <property type="term" value="P:protein import into nucleus"/>
    <property type="evidence" value="ECO:0007669"/>
    <property type="project" value="TreeGrafter"/>
</dbReference>
<dbReference type="GO" id="GO:0044614">
    <property type="term" value="C:nuclear pore cytoplasmic filaments"/>
    <property type="evidence" value="ECO:0007669"/>
    <property type="project" value="TreeGrafter"/>
</dbReference>
<keyword evidence="14" id="KW-1185">Reference proteome</keyword>
<dbReference type="GO" id="GO:0034398">
    <property type="term" value="P:telomere tethering at nuclear periphery"/>
    <property type="evidence" value="ECO:0007669"/>
    <property type="project" value="TreeGrafter"/>
</dbReference>
<reference evidence="15" key="1">
    <citation type="submission" date="2022-11" db="UniProtKB">
        <authorList>
            <consortium name="WormBaseParasite"/>
        </authorList>
    </citation>
    <scope>IDENTIFICATION</scope>
</reference>
<organism evidence="14 15">
    <name type="scientific">Meloidogyne incognita</name>
    <name type="common">Southern root-knot nematode worm</name>
    <name type="synonym">Oxyuris incognita</name>
    <dbReference type="NCBI Taxonomy" id="6306"/>
    <lineage>
        <taxon>Eukaryota</taxon>
        <taxon>Metazoa</taxon>
        <taxon>Ecdysozoa</taxon>
        <taxon>Nematoda</taxon>
        <taxon>Chromadorea</taxon>
        <taxon>Rhabditida</taxon>
        <taxon>Tylenchina</taxon>
        <taxon>Tylenchomorpha</taxon>
        <taxon>Tylenchoidea</taxon>
        <taxon>Meloidogynidae</taxon>
        <taxon>Meloidogyninae</taxon>
        <taxon>Meloidogyne</taxon>
        <taxon>Meloidogyne incognita group</taxon>
    </lineage>
</organism>
<feature type="region of interest" description="Disordered" evidence="12">
    <location>
        <begin position="694"/>
        <end position="717"/>
    </location>
</feature>
<evidence type="ECO:0000256" key="2">
    <source>
        <dbReference type="ARBA" id="ARBA00004620"/>
    </source>
</evidence>
<dbReference type="InterPro" id="IPR037665">
    <property type="entry name" value="Nucleoporin_S59-like"/>
</dbReference>
<dbReference type="Gene3D" id="1.10.10.2360">
    <property type="match status" value="1"/>
</dbReference>
<dbReference type="InterPro" id="IPR036903">
    <property type="entry name" value="Nup98_auto-Pept-S59_dom_sf"/>
</dbReference>
<evidence type="ECO:0000256" key="11">
    <source>
        <dbReference type="ARBA" id="ARBA00023242"/>
    </source>
</evidence>
<dbReference type="SUPFAM" id="SSF82215">
    <property type="entry name" value="C-terminal autoproteolytic domain of nucleoporin nup98"/>
    <property type="match status" value="1"/>
</dbReference>
<evidence type="ECO:0000256" key="5">
    <source>
        <dbReference type="ARBA" id="ARBA00022448"/>
    </source>
</evidence>
<evidence type="ECO:0000256" key="8">
    <source>
        <dbReference type="ARBA" id="ARBA00022927"/>
    </source>
</evidence>
<comment type="similarity">
    <text evidence="3">Belongs to the nucleoporin GLFG family.</text>
</comment>
<dbReference type="InterPro" id="IPR007230">
    <property type="entry name" value="Nup98_auto-Pept-S59_dom"/>
</dbReference>
<keyword evidence="5" id="KW-0813">Transport</keyword>
<evidence type="ECO:0000256" key="6">
    <source>
        <dbReference type="ARBA" id="ARBA00022813"/>
    </source>
</evidence>
<dbReference type="WBParaSite" id="Minc3s00034g02016">
    <property type="protein sequence ID" value="Minc3s00034g02016"/>
    <property type="gene ID" value="Minc3s00034g02016"/>
</dbReference>
<accession>A0A914KKQ4</accession>
<evidence type="ECO:0000256" key="4">
    <source>
        <dbReference type="ARBA" id="ARBA00013472"/>
    </source>
</evidence>
<keyword evidence="7" id="KW-0509">mRNA transport</keyword>
<dbReference type="FunFam" id="1.10.10.2360:FF:000001">
    <property type="entry name" value="Nuclear pore complex protein Nup98-Nup96"/>
    <property type="match status" value="1"/>
</dbReference>
<feature type="region of interest" description="Disordered" evidence="12">
    <location>
        <begin position="394"/>
        <end position="413"/>
    </location>
</feature>
<dbReference type="Pfam" id="PF12110">
    <property type="entry name" value="Nup96"/>
    <property type="match status" value="1"/>
</dbReference>
<evidence type="ECO:0000313" key="14">
    <source>
        <dbReference type="Proteomes" id="UP000887563"/>
    </source>
</evidence>
<dbReference type="GO" id="GO:0051028">
    <property type="term" value="P:mRNA transport"/>
    <property type="evidence" value="ECO:0007669"/>
    <property type="project" value="UniProtKB-KW"/>
</dbReference>